<dbReference type="Gene3D" id="2.130.10.10">
    <property type="entry name" value="YVTN repeat-like/Quinoprotein amine dehydrogenase"/>
    <property type="match status" value="2"/>
</dbReference>
<dbReference type="Proteomes" id="UP000253551">
    <property type="component" value="Unassembled WGS sequence"/>
</dbReference>
<dbReference type="SUPFAM" id="SSF50978">
    <property type="entry name" value="WD40 repeat-like"/>
    <property type="match status" value="1"/>
</dbReference>
<dbReference type="Pfam" id="PF00400">
    <property type="entry name" value="WD40"/>
    <property type="match status" value="3"/>
</dbReference>
<protein>
    <submittedName>
        <fullName evidence="1">Telomerase Cajal body protein 1</fullName>
    </submittedName>
</protein>
<sequence length="350" mass="39347">SPDGTCLLTNSADDVVRLFSLPSNLYEETEDILAMVPNFGIREGESVHDMDWYPMMNSQDPDTACFITSVRDHPVQLWDMNTATVRASYKVIDHCERYIGPNVVSFHPDGTKIYCGYENKIEIFDVHRPGTDSNKRATVPTRKSKKGQKGIISCLDFSLDGLYAAGSYSQSIAIYDQANDELCLKLVGFPGGVTQVKFSKDGNYLFSASRHANSILCWDIRDSANILYELPRPGKTNQRIHFDFDPTGRHLVTGDEFGNLIAYDISSPGEYKCVSSIKSHDDIISCAAFNPIYPMIATCSGQRKFVLPQDSDDEEEEEKEELMIDNTLKTWRVPGEYEWFAYTTTEAAIN</sequence>
<dbReference type="STRING" id="4846.A0A367IMF6"/>
<dbReference type="EMBL" id="PJQM01006958">
    <property type="protein sequence ID" value="RCH78849.1"/>
    <property type="molecule type" value="Genomic_DNA"/>
</dbReference>
<gene>
    <name evidence="1" type="primary">WRAP53_1</name>
    <name evidence="1" type="ORF">CU098_003394</name>
</gene>
<evidence type="ECO:0000313" key="1">
    <source>
        <dbReference type="EMBL" id="RCH78849.1"/>
    </source>
</evidence>
<evidence type="ECO:0000313" key="2">
    <source>
        <dbReference type="Proteomes" id="UP000253551"/>
    </source>
</evidence>
<feature type="non-terminal residue" evidence="1">
    <location>
        <position position="1"/>
    </location>
</feature>
<organism evidence="1 2">
    <name type="scientific">Rhizopus stolonifer</name>
    <name type="common">Rhizopus nigricans</name>
    <dbReference type="NCBI Taxonomy" id="4846"/>
    <lineage>
        <taxon>Eukaryota</taxon>
        <taxon>Fungi</taxon>
        <taxon>Fungi incertae sedis</taxon>
        <taxon>Mucoromycota</taxon>
        <taxon>Mucoromycotina</taxon>
        <taxon>Mucoromycetes</taxon>
        <taxon>Mucorales</taxon>
        <taxon>Mucorineae</taxon>
        <taxon>Rhizopodaceae</taxon>
        <taxon>Rhizopus</taxon>
    </lineage>
</organism>
<reference evidence="1 2" key="1">
    <citation type="journal article" date="2018" name="G3 (Bethesda)">
        <title>Phylogenetic and Phylogenomic Definition of Rhizopus Species.</title>
        <authorList>
            <person name="Gryganskyi A.P."/>
            <person name="Golan J."/>
            <person name="Dolatabadi S."/>
            <person name="Mondo S."/>
            <person name="Robb S."/>
            <person name="Idnurm A."/>
            <person name="Muszewska A."/>
            <person name="Steczkiewicz K."/>
            <person name="Masonjones S."/>
            <person name="Liao H.L."/>
            <person name="Gajdeczka M.T."/>
            <person name="Anike F."/>
            <person name="Vuek A."/>
            <person name="Anishchenko I.M."/>
            <person name="Voigt K."/>
            <person name="de Hoog G.S."/>
            <person name="Smith M.E."/>
            <person name="Heitman J."/>
            <person name="Vilgalys R."/>
            <person name="Stajich J.E."/>
        </authorList>
    </citation>
    <scope>NUCLEOTIDE SEQUENCE [LARGE SCALE GENOMIC DNA]</scope>
    <source>
        <strain evidence="1 2">LSU 92-RS-03</strain>
    </source>
</reference>
<dbReference type="InterPro" id="IPR036322">
    <property type="entry name" value="WD40_repeat_dom_sf"/>
</dbReference>
<dbReference type="InterPro" id="IPR001680">
    <property type="entry name" value="WD40_rpt"/>
</dbReference>
<name>A0A367IMF6_RHIST</name>
<dbReference type="PANTHER" id="PTHR13211:SF0">
    <property type="entry name" value="TELOMERASE CAJAL BODY PROTEIN 1"/>
    <property type="match status" value="1"/>
</dbReference>
<comment type="caution">
    <text evidence="1">The sequence shown here is derived from an EMBL/GenBank/DDBJ whole genome shotgun (WGS) entry which is preliminary data.</text>
</comment>
<keyword evidence="2" id="KW-1185">Reference proteome</keyword>
<dbReference type="PANTHER" id="PTHR13211">
    <property type="entry name" value="TELOMERASE CAJAL BODY PROTEIN 1"/>
    <property type="match status" value="1"/>
</dbReference>
<dbReference type="InterPro" id="IPR051150">
    <property type="entry name" value="SWT21/TCAB1_mRNA_Telomere"/>
</dbReference>
<dbReference type="InterPro" id="IPR015943">
    <property type="entry name" value="WD40/YVTN_repeat-like_dom_sf"/>
</dbReference>
<accession>A0A367IMF6</accession>
<dbReference type="OrthoDB" id="239865at2759"/>
<dbReference type="AlphaFoldDB" id="A0A367IMF6"/>
<dbReference type="SMART" id="SM00320">
    <property type="entry name" value="WD40"/>
    <property type="match status" value="5"/>
</dbReference>
<proteinExistence type="predicted"/>